<protein>
    <submittedName>
        <fullName evidence="4">N-acetyltransferase</fullName>
    </submittedName>
</protein>
<evidence type="ECO:0000313" key="4">
    <source>
        <dbReference type="EMBL" id="ATQ66655.1"/>
    </source>
</evidence>
<dbReference type="InterPro" id="IPR000182">
    <property type="entry name" value="GNAT_dom"/>
</dbReference>
<dbReference type="Gene3D" id="3.40.630.30">
    <property type="match status" value="1"/>
</dbReference>
<keyword evidence="5" id="KW-1185">Reference proteome</keyword>
<evidence type="ECO:0000313" key="5">
    <source>
        <dbReference type="Proteomes" id="UP000230709"/>
    </source>
</evidence>
<organism evidence="4 5">
    <name type="scientific">Methylosinus trichosporium (strain ATCC 35070 / NCIMB 11131 / UNIQEM 75 / OB3b)</name>
    <dbReference type="NCBI Taxonomy" id="595536"/>
    <lineage>
        <taxon>Bacteria</taxon>
        <taxon>Pseudomonadati</taxon>
        <taxon>Pseudomonadota</taxon>
        <taxon>Alphaproteobacteria</taxon>
        <taxon>Hyphomicrobiales</taxon>
        <taxon>Methylocystaceae</taxon>
        <taxon>Methylosinus</taxon>
    </lineage>
</organism>
<dbReference type="GO" id="GO:0016747">
    <property type="term" value="F:acyltransferase activity, transferring groups other than amino-acyl groups"/>
    <property type="evidence" value="ECO:0007669"/>
    <property type="project" value="InterPro"/>
</dbReference>
<evidence type="ECO:0000256" key="2">
    <source>
        <dbReference type="ARBA" id="ARBA00023315"/>
    </source>
</evidence>
<keyword evidence="2" id="KW-0012">Acyltransferase</keyword>
<dbReference type="STRING" id="595536.GCA_000178815_00715"/>
<dbReference type="Proteomes" id="UP000230709">
    <property type="component" value="Chromosome"/>
</dbReference>
<feature type="domain" description="N-acetyltransferase" evidence="3">
    <location>
        <begin position="9"/>
        <end position="157"/>
    </location>
</feature>
<keyword evidence="1 4" id="KW-0808">Transferase</keyword>
<evidence type="ECO:0000256" key="1">
    <source>
        <dbReference type="ARBA" id="ARBA00022679"/>
    </source>
</evidence>
<dbReference type="InterPro" id="IPR016181">
    <property type="entry name" value="Acyl_CoA_acyltransferase"/>
</dbReference>
<accession>A0A2D2CVD3</accession>
<reference evidence="5" key="1">
    <citation type="submission" date="2017-10" db="EMBL/GenBank/DDBJ databases">
        <title>Completed PacBio SMRT sequence of Methylosinus trichosporium OB3b reveals presence of a third large plasmid.</title>
        <authorList>
            <person name="Charles T.C."/>
            <person name="Lynch M.D.J."/>
            <person name="Heil J.R."/>
            <person name="Cheng J."/>
        </authorList>
    </citation>
    <scope>NUCLEOTIDE SEQUENCE [LARGE SCALE GENOMIC DNA]</scope>
    <source>
        <strain evidence="5">OB3b</strain>
    </source>
</reference>
<dbReference type="Pfam" id="PF00583">
    <property type="entry name" value="Acetyltransf_1"/>
    <property type="match status" value="1"/>
</dbReference>
<evidence type="ECO:0000259" key="3">
    <source>
        <dbReference type="PROSITE" id="PS51186"/>
    </source>
</evidence>
<dbReference type="AlphaFoldDB" id="A0A2D2CVD3"/>
<dbReference type="RefSeq" id="WP_003610867.1">
    <property type="nucleotide sequence ID" value="NZ_ADVE02000001.1"/>
</dbReference>
<name>A0A2D2CVD3_METT3</name>
<proteinExistence type="predicted"/>
<dbReference type="EMBL" id="CP023737">
    <property type="protein sequence ID" value="ATQ66655.1"/>
    <property type="molecule type" value="Genomic_DNA"/>
</dbReference>
<sequence>MARPGLVSPRIVPRRDEDWPSLLELWVASWRATYPDIDFDARRDWLRQQVLRLERSGSRTLLLREGAPPATIGFVVIDPATHWLDQLCVHPTRFGSGAAEALIEAARSISPARLRLDVNADNRRAVSFYEREGFVSRGEGAPSLSGRRTLIMEWTSALLPQS</sequence>
<dbReference type="KEGG" id="mtw:CQW49_01150"/>
<dbReference type="PROSITE" id="PS51186">
    <property type="entry name" value="GNAT"/>
    <property type="match status" value="1"/>
</dbReference>
<dbReference type="InterPro" id="IPR050832">
    <property type="entry name" value="Bact_Acetyltransf"/>
</dbReference>
<dbReference type="SUPFAM" id="SSF55729">
    <property type="entry name" value="Acyl-CoA N-acyltransferases (Nat)"/>
    <property type="match status" value="1"/>
</dbReference>
<dbReference type="PANTHER" id="PTHR43877">
    <property type="entry name" value="AMINOALKYLPHOSPHONATE N-ACETYLTRANSFERASE-RELATED-RELATED"/>
    <property type="match status" value="1"/>
</dbReference>
<gene>
    <name evidence="4" type="ORF">CQW49_01150</name>
</gene>